<dbReference type="SUPFAM" id="SSF48726">
    <property type="entry name" value="Immunoglobulin"/>
    <property type="match status" value="1"/>
</dbReference>
<keyword evidence="2" id="KW-0812">Transmembrane</keyword>
<dbReference type="RefSeq" id="XP_008282727.1">
    <property type="nucleotide sequence ID" value="XM_008284505.1"/>
</dbReference>
<dbReference type="InterPro" id="IPR003599">
    <property type="entry name" value="Ig_sub"/>
</dbReference>
<evidence type="ECO:0000256" key="3">
    <source>
        <dbReference type="SAM" id="SignalP"/>
    </source>
</evidence>
<feature type="signal peptide" evidence="3">
    <location>
        <begin position="1"/>
        <end position="20"/>
    </location>
</feature>
<dbReference type="InterPro" id="IPR007110">
    <property type="entry name" value="Ig-like_dom"/>
</dbReference>
<organism evidence="5 6">
    <name type="scientific">Stegastes partitus</name>
    <name type="common">bicolor damselfish</name>
    <dbReference type="NCBI Taxonomy" id="144197"/>
    <lineage>
        <taxon>Eukaryota</taxon>
        <taxon>Metazoa</taxon>
        <taxon>Chordata</taxon>
        <taxon>Craniata</taxon>
        <taxon>Vertebrata</taxon>
        <taxon>Euteleostomi</taxon>
        <taxon>Actinopterygii</taxon>
        <taxon>Neopterygii</taxon>
        <taxon>Teleostei</taxon>
        <taxon>Neoteleostei</taxon>
        <taxon>Acanthomorphata</taxon>
        <taxon>Ovalentaria</taxon>
        <taxon>Pomacentridae</taxon>
        <taxon>Stegastes</taxon>
    </lineage>
</organism>
<evidence type="ECO:0000313" key="6">
    <source>
        <dbReference type="RefSeq" id="XP_008282727.1"/>
    </source>
</evidence>
<dbReference type="InterPro" id="IPR013783">
    <property type="entry name" value="Ig-like_fold"/>
</dbReference>
<keyword evidence="2" id="KW-0472">Membrane</keyword>
<feature type="compositionally biased region" description="Basic residues" evidence="1">
    <location>
        <begin position="198"/>
        <end position="210"/>
    </location>
</feature>
<dbReference type="PROSITE" id="PS50835">
    <property type="entry name" value="IG_LIKE"/>
    <property type="match status" value="1"/>
</dbReference>
<feature type="region of interest" description="Disordered" evidence="1">
    <location>
        <begin position="174"/>
        <end position="217"/>
    </location>
</feature>
<dbReference type="InterPro" id="IPR036179">
    <property type="entry name" value="Ig-like_dom_sf"/>
</dbReference>
<dbReference type="AlphaFoldDB" id="A0A9Y4K4D9"/>
<dbReference type="SMART" id="SM00409">
    <property type="entry name" value="IG"/>
    <property type="match status" value="1"/>
</dbReference>
<name>A0A9Y4K4D9_9TELE</name>
<protein>
    <submittedName>
        <fullName evidence="6">Uncharacterized protein LOC103359263 isoform X1</fullName>
    </submittedName>
</protein>
<evidence type="ECO:0000256" key="2">
    <source>
        <dbReference type="SAM" id="Phobius"/>
    </source>
</evidence>
<dbReference type="Proteomes" id="UP000694891">
    <property type="component" value="Unplaced"/>
</dbReference>
<dbReference type="GeneID" id="103359263"/>
<sequence length="250" mass="27312">MYGYLFSVFFCVWISQSGFCAEDCSQSILAKRGRFSVPAGGSVSLSCVVQHCGHTWTGTWMWKNSTYEKSSTVQGSARHHLTNVTLSANQTRLVLEIVRADRLDGGSYQCSVVWGGGNMEQGHLTNVNITTAVPSQRLVWHRVLICAAAALCLPIVLGLALCLRSEVKPQLLPPPQLYTSVQRTPPGPAPKPPPRCPAPHKSKTSVHKAGPKPQQRTEIVYAHISQDALRQQGATRESDQATVYSAVRFS</sequence>
<keyword evidence="2" id="KW-1133">Transmembrane helix</keyword>
<feature type="compositionally biased region" description="Pro residues" evidence="1">
    <location>
        <begin position="185"/>
        <end position="197"/>
    </location>
</feature>
<dbReference type="Gene3D" id="2.60.40.10">
    <property type="entry name" value="Immunoglobulins"/>
    <property type="match status" value="1"/>
</dbReference>
<feature type="domain" description="Ig-like" evidence="4">
    <location>
        <begin position="26"/>
        <end position="130"/>
    </location>
</feature>
<feature type="chain" id="PRO_5041259183" evidence="3">
    <location>
        <begin position="21"/>
        <end position="250"/>
    </location>
</feature>
<proteinExistence type="predicted"/>
<evidence type="ECO:0000313" key="5">
    <source>
        <dbReference type="Proteomes" id="UP000694891"/>
    </source>
</evidence>
<evidence type="ECO:0000256" key="1">
    <source>
        <dbReference type="SAM" id="MobiDB-lite"/>
    </source>
</evidence>
<gene>
    <name evidence="6" type="primary">LOC103359263</name>
</gene>
<feature type="transmembrane region" description="Helical" evidence="2">
    <location>
        <begin position="139"/>
        <end position="163"/>
    </location>
</feature>
<accession>A0A9Y4K4D9</accession>
<evidence type="ECO:0000259" key="4">
    <source>
        <dbReference type="PROSITE" id="PS50835"/>
    </source>
</evidence>
<keyword evidence="3" id="KW-0732">Signal</keyword>
<reference evidence="6" key="1">
    <citation type="submission" date="2025-08" db="UniProtKB">
        <authorList>
            <consortium name="RefSeq"/>
        </authorList>
    </citation>
    <scope>IDENTIFICATION</scope>
</reference>
<keyword evidence="5" id="KW-1185">Reference proteome</keyword>